<dbReference type="InterPro" id="IPR032710">
    <property type="entry name" value="NTF2-like_dom_sf"/>
</dbReference>
<keyword evidence="1" id="KW-0732">Signal</keyword>
<protein>
    <recommendedName>
        <fullName evidence="2">SnoaL-like domain-containing protein</fullName>
    </recommendedName>
</protein>
<keyword evidence="4" id="KW-1185">Reference proteome</keyword>
<dbReference type="RefSeq" id="WP_221405662.1">
    <property type="nucleotide sequence ID" value="NZ_FRAM01000003.1"/>
</dbReference>
<gene>
    <name evidence="3" type="ORF">SAMN05444371_2647</name>
</gene>
<dbReference type="STRING" id="216903.SAMN05444371_2647"/>
<sequence length="151" mass="17342">MKIFRLSAALLMLSALTVGCSNCDTKGNPENEQLVKHYFELFNKHQWKELSELYAEHAEFKDPSFGTGTVKQSRPDFVKKYTELNQMFPNLKDEVKHIYVSGDKHIIVEFVSTGTAPDQSGFELPICTVFTIENGKITKDFTYYDNFDEPK</sequence>
<evidence type="ECO:0000256" key="1">
    <source>
        <dbReference type="SAM" id="SignalP"/>
    </source>
</evidence>
<dbReference type="Proteomes" id="UP000184498">
    <property type="component" value="Unassembled WGS sequence"/>
</dbReference>
<dbReference type="SUPFAM" id="SSF54427">
    <property type="entry name" value="NTF2-like"/>
    <property type="match status" value="1"/>
</dbReference>
<accession>A0A1M6T528</accession>
<dbReference type="Pfam" id="PF12680">
    <property type="entry name" value="SnoaL_2"/>
    <property type="match status" value="1"/>
</dbReference>
<evidence type="ECO:0000313" key="4">
    <source>
        <dbReference type="Proteomes" id="UP000184498"/>
    </source>
</evidence>
<name>A0A1M6T528_9FLAO</name>
<dbReference type="PROSITE" id="PS51257">
    <property type="entry name" value="PROKAR_LIPOPROTEIN"/>
    <property type="match status" value="1"/>
</dbReference>
<evidence type="ECO:0000259" key="2">
    <source>
        <dbReference type="Pfam" id="PF12680"/>
    </source>
</evidence>
<dbReference type="EMBL" id="FRAM01000003">
    <property type="protein sequence ID" value="SHK52057.1"/>
    <property type="molecule type" value="Genomic_DNA"/>
</dbReference>
<dbReference type="Gene3D" id="3.10.450.50">
    <property type="match status" value="1"/>
</dbReference>
<feature type="domain" description="SnoaL-like" evidence="2">
    <location>
        <begin position="35"/>
        <end position="138"/>
    </location>
</feature>
<dbReference type="CDD" id="cd00531">
    <property type="entry name" value="NTF2_like"/>
    <property type="match status" value="1"/>
</dbReference>
<feature type="chain" id="PRO_5012635791" description="SnoaL-like domain-containing protein" evidence="1">
    <location>
        <begin position="24"/>
        <end position="151"/>
    </location>
</feature>
<organism evidence="3 4">
    <name type="scientific">Epilithonimonas mollis</name>
    <dbReference type="NCBI Taxonomy" id="216903"/>
    <lineage>
        <taxon>Bacteria</taxon>
        <taxon>Pseudomonadati</taxon>
        <taxon>Bacteroidota</taxon>
        <taxon>Flavobacteriia</taxon>
        <taxon>Flavobacteriales</taxon>
        <taxon>Weeksellaceae</taxon>
        <taxon>Chryseobacterium group</taxon>
        <taxon>Epilithonimonas</taxon>
    </lineage>
</organism>
<proteinExistence type="predicted"/>
<evidence type="ECO:0000313" key="3">
    <source>
        <dbReference type="EMBL" id="SHK52057.1"/>
    </source>
</evidence>
<dbReference type="InterPro" id="IPR037401">
    <property type="entry name" value="SnoaL-like"/>
</dbReference>
<dbReference type="AlphaFoldDB" id="A0A1M6T528"/>
<feature type="signal peptide" evidence="1">
    <location>
        <begin position="1"/>
        <end position="23"/>
    </location>
</feature>
<reference evidence="4" key="1">
    <citation type="submission" date="2016-11" db="EMBL/GenBank/DDBJ databases">
        <authorList>
            <person name="Varghese N."/>
            <person name="Submissions S."/>
        </authorList>
    </citation>
    <scope>NUCLEOTIDE SEQUENCE [LARGE SCALE GENOMIC DNA]</scope>
    <source>
        <strain evidence="4">DSM 18016</strain>
    </source>
</reference>